<dbReference type="Pfam" id="PF13604">
    <property type="entry name" value="AAA_30"/>
    <property type="match status" value="1"/>
</dbReference>
<dbReference type="Gene3D" id="3.40.50.300">
    <property type="entry name" value="P-loop containing nucleotide triphosphate hydrolases"/>
    <property type="match status" value="2"/>
</dbReference>
<evidence type="ECO:0000256" key="1">
    <source>
        <dbReference type="ARBA" id="ARBA00022741"/>
    </source>
</evidence>
<dbReference type="SUPFAM" id="SSF52540">
    <property type="entry name" value="P-loop containing nucleoside triphosphate hydrolases"/>
    <property type="match status" value="2"/>
</dbReference>
<sequence length="760" mass="82008">MSVAVIDEDIAYEVAIKKVVSLRLNGAIFAGTVTAPFGDPKEGAPIRIVVPGGVLHGADPIEGEIWHVRGGWAASSRYGDQFHAQRAYRARPSGRLVVSYLAHHVPGIGPGRANKLWDVFGEGLPKVLDAGDISALAEVIAPRFPSLSVRLAADVVSQWKEATVEPAVIAWLDGLGVTDTRFVRRIVKILGEHTRPTLESNPYILAAFLSRWSKVDELGRRLMAEAGVAAVENHPNRLVGAVDFVVRKAITVDGHTLIDEASLRNGLARCLDGQPTARRVAAAIRLGEINEAIIPHGEGLWRAPGCAALEDSLAARFQAMIDGREQTEVRTPARDTLERILDSLGHGRDQLHPEQRDAVLRCVAAPLAVLTGGAGVGKTTTVRAVVDLWEALGGRVEMVALAGKAALRMSQATGRLARTIHRFLNELANAEEQNVEVEGAAALDAKTLLIVDEASMVDLGQWHRLVQGMPPGCRLLLVGDVGQLPPIGFGLVFHRLALAPALTAELKTIHRQREGSRIPMASHAIRNGAHPDLLPFDGPAEGVFLLPCGRAEIPNKIEDVVSRLGGFGGDHAVQIVAPLNADPAGVDGLNQRFHELYRQAYGYDVVTLDSPEIQEVKGFLGNAFCVGEPVIHRRNDYARGLFNGSLGHVVSIDVPKRALKASFDGAEHEFVGDELIELALAYCLTCHRLQGSQAERIIVSLFDHPLVDVSWIYTAVTRAEKQVVLVGDPTALASALGRPPAWTRRRVGFDFHTVPMRPSC</sequence>
<dbReference type="PANTHER" id="PTHR43788">
    <property type="entry name" value="DNA2/NAM7 HELICASE FAMILY MEMBER"/>
    <property type="match status" value="1"/>
</dbReference>
<keyword evidence="6" id="KW-1185">Reference proteome</keyword>
<dbReference type="InterPro" id="IPR029493">
    <property type="entry name" value="RecD2-like_HHH"/>
</dbReference>
<keyword evidence="1" id="KW-0547">Nucleotide-binding</keyword>
<protein>
    <submittedName>
        <fullName evidence="5">AAA family ATPase</fullName>
    </submittedName>
</protein>
<dbReference type="InterPro" id="IPR027785">
    <property type="entry name" value="UvrD-like_helicase_C"/>
</dbReference>
<dbReference type="Proteomes" id="UP000652760">
    <property type="component" value="Unassembled WGS sequence"/>
</dbReference>
<reference evidence="6" key="1">
    <citation type="submission" date="2021-01" db="EMBL/GenBank/DDBJ databases">
        <title>Genome public.</title>
        <authorList>
            <person name="Liu C."/>
            <person name="Sun Q."/>
        </authorList>
    </citation>
    <scope>NUCLEOTIDE SEQUENCE [LARGE SCALE GENOMIC DNA]</scope>
    <source>
        <strain evidence="6">YIM B02556</strain>
    </source>
</reference>
<dbReference type="EMBL" id="JAENHM010000073">
    <property type="protein sequence ID" value="MBK1841657.1"/>
    <property type="molecule type" value="Genomic_DNA"/>
</dbReference>
<gene>
    <name evidence="5" type="ORF">JHL17_30085</name>
</gene>
<dbReference type="InterPro" id="IPR027417">
    <property type="entry name" value="P-loop_NTPase"/>
</dbReference>
<name>A0ABS1FDZ7_9PROT</name>
<proteinExistence type="predicted"/>
<evidence type="ECO:0000313" key="5">
    <source>
        <dbReference type="EMBL" id="MBK1841657.1"/>
    </source>
</evidence>
<evidence type="ECO:0000313" key="6">
    <source>
        <dbReference type="Proteomes" id="UP000652760"/>
    </source>
</evidence>
<keyword evidence="2" id="KW-0067">ATP-binding</keyword>
<organism evidence="5 6">
    <name type="scientific">Azospirillum endophyticum</name>
    <dbReference type="NCBI Taxonomy" id="2800326"/>
    <lineage>
        <taxon>Bacteria</taxon>
        <taxon>Pseudomonadati</taxon>
        <taxon>Pseudomonadota</taxon>
        <taxon>Alphaproteobacteria</taxon>
        <taxon>Rhodospirillales</taxon>
        <taxon>Azospirillaceae</taxon>
        <taxon>Azospirillum</taxon>
    </lineage>
</organism>
<dbReference type="InterPro" id="IPR050534">
    <property type="entry name" value="Coronavir_polyprotein_1ab"/>
</dbReference>
<dbReference type="CDD" id="cd18809">
    <property type="entry name" value="SF1_C_RecD"/>
    <property type="match status" value="1"/>
</dbReference>
<dbReference type="Pfam" id="PF13538">
    <property type="entry name" value="UvrD_C_2"/>
    <property type="match status" value="1"/>
</dbReference>
<accession>A0ABS1FDZ7</accession>
<dbReference type="RefSeq" id="WP_200198286.1">
    <property type="nucleotide sequence ID" value="NZ_JAENHM010000073.1"/>
</dbReference>
<comment type="caution">
    <text evidence="5">The sequence shown here is derived from an EMBL/GenBank/DDBJ whole genome shotgun (WGS) entry which is preliminary data.</text>
</comment>
<evidence type="ECO:0000256" key="2">
    <source>
        <dbReference type="ARBA" id="ARBA00022840"/>
    </source>
</evidence>
<dbReference type="Pfam" id="PF14490">
    <property type="entry name" value="HHH_RecD2"/>
    <property type="match status" value="1"/>
</dbReference>
<feature type="domain" description="ATP-dependent RecD2 DNA helicase-like helix-hairpin-helix" evidence="4">
    <location>
        <begin position="168"/>
        <end position="256"/>
    </location>
</feature>
<dbReference type="CDD" id="cd17933">
    <property type="entry name" value="DEXSc_RecD-like"/>
    <property type="match status" value="1"/>
</dbReference>
<evidence type="ECO:0000259" key="4">
    <source>
        <dbReference type="Pfam" id="PF14490"/>
    </source>
</evidence>
<dbReference type="PANTHER" id="PTHR43788:SF6">
    <property type="entry name" value="DNA HELICASE B"/>
    <property type="match status" value="1"/>
</dbReference>
<dbReference type="Gene3D" id="2.30.30.940">
    <property type="match status" value="1"/>
</dbReference>
<feature type="domain" description="UvrD-like helicase C-terminal" evidence="3">
    <location>
        <begin position="680"/>
        <end position="726"/>
    </location>
</feature>
<evidence type="ECO:0000259" key="3">
    <source>
        <dbReference type="Pfam" id="PF13538"/>
    </source>
</evidence>